<proteinExistence type="predicted"/>
<feature type="region of interest" description="Disordered" evidence="1">
    <location>
        <begin position="1"/>
        <end position="34"/>
    </location>
</feature>
<gene>
    <name evidence="2" type="ORF">AVDCRST_MAG68-2966</name>
</gene>
<feature type="non-terminal residue" evidence="2">
    <location>
        <position position="1"/>
    </location>
</feature>
<protein>
    <submittedName>
        <fullName evidence="2">Mobile element protein</fullName>
    </submittedName>
</protein>
<sequence>WAASGELSACSLTAARRSSSPPIRSSSRRCATSSASTSILPLARWCCAWTRSRGSRRPREPLGSCRCGLASRSAGRTAMCARGHGTCSRRWTRRA</sequence>
<organism evidence="2">
    <name type="scientific">uncultured Gemmatimonadota bacterium</name>
    <dbReference type="NCBI Taxonomy" id="203437"/>
    <lineage>
        <taxon>Bacteria</taxon>
        <taxon>Pseudomonadati</taxon>
        <taxon>Gemmatimonadota</taxon>
        <taxon>environmental samples</taxon>
    </lineage>
</organism>
<evidence type="ECO:0000256" key="1">
    <source>
        <dbReference type="SAM" id="MobiDB-lite"/>
    </source>
</evidence>
<feature type="compositionally biased region" description="Low complexity" evidence="1">
    <location>
        <begin position="16"/>
        <end position="34"/>
    </location>
</feature>
<feature type="non-terminal residue" evidence="2">
    <location>
        <position position="95"/>
    </location>
</feature>
<accession>A0A6J4LR07</accession>
<dbReference type="AlphaFoldDB" id="A0A6J4LR07"/>
<name>A0A6J4LR07_9BACT</name>
<evidence type="ECO:0000313" key="2">
    <source>
        <dbReference type="EMBL" id="CAA9340144.1"/>
    </source>
</evidence>
<reference evidence="2" key="1">
    <citation type="submission" date="2020-02" db="EMBL/GenBank/DDBJ databases">
        <authorList>
            <person name="Meier V. D."/>
        </authorList>
    </citation>
    <scope>NUCLEOTIDE SEQUENCE</scope>
    <source>
        <strain evidence="2">AVDCRST_MAG68</strain>
    </source>
</reference>
<dbReference type="EMBL" id="CADCTW010000139">
    <property type="protein sequence ID" value="CAA9340144.1"/>
    <property type="molecule type" value="Genomic_DNA"/>
</dbReference>